<comment type="cofactor">
    <cofactor evidence="1 6">
        <name>FAD</name>
        <dbReference type="ChEBI" id="CHEBI:57692"/>
    </cofactor>
</comment>
<dbReference type="GO" id="GO:0003884">
    <property type="term" value="F:D-amino-acid oxidase activity"/>
    <property type="evidence" value="ECO:0007669"/>
    <property type="project" value="InterPro"/>
</dbReference>
<evidence type="ECO:0000256" key="1">
    <source>
        <dbReference type="ARBA" id="ARBA00001974"/>
    </source>
</evidence>
<dbReference type="PIRSF" id="PIRSF000189">
    <property type="entry name" value="D-aa_oxidase"/>
    <property type="match status" value="1"/>
</dbReference>
<comment type="caution">
    <text evidence="8">The sequence shown here is derived from an EMBL/GenBank/DDBJ whole genome shotgun (WGS) entry which is preliminary data.</text>
</comment>
<evidence type="ECO:0000256" key="3">
    <source>
        <dbReference type="ARBA" id="ARBA00022630"/>
    </source>
</evidence>
<dbReference type="PANTHER" id="PTHR11530:SF11">
    <property type="entry name" value="D-ASPARTATE OXIDASE"/>
    <property type="match status" value="1"/>
</dbReference>
<dbReference type="EMBL" id="WTXG01000006">
    <property type="protein sequence ID" value="KAI0305167.1"/>
    <property type="molecule type" value="Genomic_DNA"/>
</dbReference>
<sequence length="365" mass="39646">MTQKHGKNIVIIGAGVIGLTTAIKIQEKGDYSVTVLAETFPTDSKCIRYTRGHHVSAATDDLRQQQLERETLDVMWKMSALGDGAEGCFLRAPQTEYYISKEGNPDLSFSPNFQRLEASAFTNVAEAVSAVTFSALNINTPTYLPYLLARFLGCGGHIIRACVQHITQVLEGGVEAFADNRSGGKPIDGLVICAGLGARTLGGVEDKDLYPVRGQTVLLRAPWVEEGRSLVVESGSKTYIIPRRGGTVIVGGTREANDWYPIPRPETTVDILEPCTPSVRKEREPTVEDLKPLIIEEGCGFRPARRGGIRLQSEWVKVPGSERCMIPVVYNYGHGGYGFQTSWGSASVALDLLEGALAEGPNMSM</sequence>
<protein>
    <submittedName>
        <fullName evidence="8">D-amino-acid oxidase</fullName>
    </submittedName>
</protein>
<accession>A0AAD4M9N7</accession>
<evidence type="ECO:0000259" key="7">
    <source>
        <dbReference type="Pfam" id="PF01266"/>
    </source>
</evidence>
<evidence type="ECO:0000313" key="8">
    <source>
        <dbReference type="EMBL" id="KAI0305167.1"/>
    </source>
</evidence>
<dbReference type="InterPro" id="IPR023209">
    <property type="entry name" value="DAO"/>
</dbReference>
<dbReference type="SUPFAM" id="SSF54373">
    <property type="entry name" value="FAD-linked reductases, C-terminal domain"/>
    <property type="match status" value="1"/>
</dbReference>
<dbReference type="AlphaFoldDB" id="A0AAD4M9N7"/>
<name>A0AAD4M9N7_9AGAM</name>
<dbReference type="Gene3D" id="3.30.9.10">
    <property type="entry name" value="D-Amino Acid Oxidase, subunit A, domain 2"/>
    <property type="match status" value="1"/>
</dbReference>
<evidence type="ECO:0000256" key="2">
    <source>
        <dbReference type="ARBA" id="ARBA00006730"/>
    </source>
</evidence>
<feature type="binding site" evidence="6">
    <location>
        <position position="239"/>
    </location>
    <ligand>
        <name>D-dopa</name>
        <dbReference type="ChEBI" id="CHEBI:149689"/>
    </ligand>
</feature>
<dbReference type="GO" id="GO:0019478">
    <property type="term" value="P:D-amino acid catabolic process"/>
    <property type="evidence" value="ECO:0007669"/>
    <property type="project" value="TreeGrafter"/>
</dbReference>
<organism evidence="8 9">
    <name type="scientific">Multifurca ochricompacta</name>
    <dbReference type="NCBI Taxonomy" id="376703"/>
    <lineage>
        <taxon>Eukaryota</taxon>
        <taxon>Fungi</taxon>
        <taxon>Dikarya</taxon>
        <taxon>Basidiomycota</taxon>
        <taxon>Agaricomycotina</taxon>
        <taxon>Agaricomycetes</taxon>
        <taxon>Russulales</taxon>
        <taxon>Russulaceae</taxon>
        <taxon>Multifurca</taxon>
    </lineage>
</organism>
<evidence type="ECO:0000313" key="9">
    <source>
        <dbReference type="Proteomes" id="UP001203297"/>
    </source>
</evidence>
<keyword evidence="5" id="KW-0560">Oxidoreductase</keyword>
<keyword evidence="3" id="KW-0285">Flavoprotein</keyword>
<dbReference type="Proteomes" id="UP001203297">
    <property type="component" value="Unassembled WGS sequence"/>
</dbReference>
<keyword evidence="9" id="KW-1185">Reference proteome</keyword>
<comment type="similarity">
    <text evidence="2">Belongs to the DAMOX/DASOX family.</text>
</comment>
<dbReference type="GO" id="GO:0071949">
    <property type="term" value="F:FAD binding"/>
    <property type="evidence" value="ECO:0007669"/>
    <property type="project" value="InterPro"/>
</dbReference>
<feature type="binding site" evidence="6">
    <location>
        <position position="174"/>
    </location>
    <ligand>
        <name>FAD</name>
        <dbReference type="ChEBI" id="CHEBI:57692"/>
    </ligand>
</feature>
<dbReference type="GO" id="GO:0005737">
    <property type="term" value="C:cytoplasm"/>
    <property type="evidence" value="ECO:0007669"/>
    <property type="project" value="TreeGrafter"/>
</dbReference>
<evidence type="ECO:0000256" key="4">
    <source>
        <dbReference type="ARBA" id="ARBA00022827"/>
    </source>
</evidence>
<feature type="binding site" evidence="6">
    <location>
        <position position="336"/>
    </location>
    <ligand>
        <name>D-dopa</name>
        <dbReference type="ChEBI" id="CHEBI:149689"/>
    </ligand>
</feature>
<gene>
    <name evidence="8" type="ORF">B0F90DRAFT_1808988</name>
</gene>
<evidence type="ECO:0000256" key="6">
    <source>
        <dbReference type="PIRSR" id="PIRSR000189-1"/>
    </source>
</evidence>
<keyword evidence="4 6" id="KW-0274">FAD</keyword>
<dbReference type="Pfam" id="PF01266">
    <property type="entry name" value="DAO"/>
    <property type="match status" value="1"/>
</dbReference>
<dbReference type="Gene3D" id="3.40.50.720">
    <property type="entry name" value="NAD(P)-binding Rossmann-like Domain"/>
    <property type="match status" value="1"/>
</dbReference>
<feature type="binding site" evidence="6">
    <location>
        <position position="302"/>
    </location>
    <ligand>
        <name>D-dopa</name>
        <dbReference type="ChEBI" id="CHEBI:149689"/>
    </ligand>
</feature>
<dbReference type="PANTHER" id="PTHR11530">
    <property type="entry name" value="D-AMINO ACID OXIDASE"/>
    <property type="match status" value="1"/>
</dbReference>
<reference evidence="8" key="1">
    <citation type="journal article" date="2022" name="New Phytol.">
        <title>Evolutionary transition to the ectomycorrhizal habit in the genomes of a hyperdiverse lineage of mushroom-forming fungi.</title>
        <authorList>
            <person name="Looney B."/>
            <person name="Miyauchi S."/>
            <person name="Morin E."/>
            <person name="Drula E."/>
            <person name="Courty P.E."/>
            <person name="Kohler A."/>
            <person name="Kuo A."/>
            <person name="LaButti K."/>
            <person name="Pangilinan J."/>
            <person name="Lipzen A."/>
            <person name="Riley R."/>
            <person name="Andreopoulos W."/>
            <person name="He G."/>
            <person name="Johnson J."/>
            <person name="Nolan M."/>
            <person name="Tritt A."/>
            <person name="Barry K.W."/>
            <person name="Grigoriev I.V."/>
            <person name="Nagy L.G."/>
            <person name="Hibbett D."/>
            <person name="Henrissat B."/>
            <person name="Matheny P.B."/>
            <person name="Labbe J."/>
            <person name="Martin F.M."/>
        </authorList>
    </citation>
    <scope>NUCLEOTIDE SEQUENCE</scope>
    <source>
        <strain evidence="8">BPL690</strain>
    </source>
</reference>
<evidence type="ECO:0000256" key="5">
    <source>
        <dbReference type="ARBA" id="ARBA00023002"/>
    </source>
</evidence>
<dbReference type="InterPro" id="IPR006076">
    <property type="entry name" value="FAD-dep_OxRdtase"/>
</dbReference>
<proteinExistence type="inferred from homology"/>
<dbReference type="SUPFAM" id="SSF51971">
    <property type="entry name" value="Nucleotide-binding domain"/>
    <property type="match status" value="1"/>
</dbReference>
<feature type="domain" description="FAD dependent oxidoreductase" evidence="7">
    <location>
        <begin position="9"/>
        <end position="349"/>
    </location>
</feature>